<proteinExistence type="predicted"/>
<dbReference type="EMBL" id="SZVP01000001">
    <property type="protein sequence ID" value="TMM47549.1"/>
    <property type="molecule type" value="Genomic_DNA"/>
</dbReference>
<keyword evidence="2" id="KW-0472">Membrane</keyword>
<evidence type="ECO:0000313" key="4">
    <source>
        <dbReference type="Proteomes" id="UP000307702"/>
    </source>
</evidence>
<keyword evidence="2" id="KW-0812">Transmembrane</keyword>
<evidence type="ECO:0000313" key="3">
    <source>
        <dbReference type="EMBL" id="TMM47549.1"/>
    </source>
</evidence>
<evidence type="ECO:0000256" key="1">
    <source>
        <dbReference type="SAM" id="Coils"/>
    </source>
</evidence>
<evidence type="ECO:0000256" key="2">
    <source>
        <dbReference type="SAM" id="Phobius"/>
    </source>
</evidence>
<accession>A0A8H2PLQ1</accession>
<dbReference type="InterPro" id="IPR021342">
    <property type="entry name" value="DUF2959"/>
</dbReference>
<name>A0A8H2PLQ1_9GAMM</name>
<protein>
    <submittedName>
        <fullName evidence="3">DUF2959 domain-containing protein</fullName>
    </submittedName>
</protein>
<dbReference type="OrthoDB" id="9780401at2"/>
<gene>
    <name evidence="3" type="ORF">FCS21_00770</name>
</gene>
<sequence length="231" mass="26293">MFIFKLPNQLSTYSHFNPKLWAKFAVMMSLLVLTSCSSAYYSAMEQVGIHKRDIMVDRVEEAKESQQEAQEKFASALAEMTALIRFDGGELKAQYQVIKAQYEQSQEAADLVTLRIEKIEDVSDALFTEWQEEIGQISNANLKRQSLTKFKATQRRYKTLIDSMYKAESKMAPVLTALKDNTLFLKHNLNAQAVGALQGEMLSIKKDVSILLKEMSAAIEQSQKFIDMLEK</sequence>
<dbReference type="AlphaFoldDB" id="A0A8H2PLQ1"/>
<keyword evidence="2" id="KW-1133">Transmembrane helix</keyword>
<keyword evidence="4" id="KW-1185">Reference proteome</keyword>
<organism evidence="3 4">
    <name type="scientific">Colwellia ponticola</name>
    <dbReference type="NCBI Taxonomy" id="2304625"/>
    <lineage>
        <taxon>Bacteria</taxon>
        <taxon>Pseudomonadati</taxon>
        <taxon>Pseudomonadota</taxon>
        <taxon>Gammaproteobacteria</taxon>
        <taxon>Alteromonadales</taxon>
        <taxon>Colwelliaceae</taxon>
        <taxon>Colwellia</taxon>
    </lineage>
</organism>
<comment type="caution">
    <text evidence="3">The sequence shown here is derived from an EMBL/GenBank/DDBJ whole genome shotgun (WGS) entry which is preliminary data.</text>
</comment>
<dbReference type="Pfam" id="PF11172">
    <property type="entry name" value="DUF2959"/>
    <property type="match status" value="1"/>
</dbReference>
<feature type="coiled-coil region" evidence="1">
    <location>
        <begin position="52"/>
        <end position="79"/>
    </location>
</feature>
<keyword evidence="1" id="KW-0175">Coiled coil</keyword>
<feature type="transmembrane region" description="Helical" evidence="2">
    <location>
        <begin position="20"/>
        <end position="43"/>
    </location>
</feature>
<dbReference type="Proteomes" id="UP000307702">
    <property type="component" value="Unassembled WGS sequence"/>
</dbReference>
<reference evidence="3 4" key="1">
    <citation type="submission" date="2019-05" db="EMBL/GenBank/DDBJ databases">
        <title>Colwellia ponticola sp. nov., isolated from seawater.</title>
        <authorList>
            <person name="Yoon J.-H."/>
        </authorList>
    </citation>
    <scope>NUCLEOTIDE SEQUENCE [LARGE SCALE GENOMIC DNA]</scope>
    <source>
        <strain evidence="3 4">OISW-25</strain>
    </source>
</reference>